<evidence type="ECO:0000256" key="1">
    <source>
        <dbReference type="ARBA" id="ARBA00000085"/>
    </source>
</evidence>
<feature type="region of interest" description="Disordered" evidence="8">
    <location>
        <begin position="1"/>
        <end position="21"/>
    </location>
</feature>
<dbReference type="InterPro" id="IPR018771">
    <property type="entry name" value="PocR_dom"/>
</dbReference>
<evidence type="ECO:0000256" key="2">
    <source>
        <dbReference type="ARBA" id="ARBA00012438"/>
    </source>
</evidence>
<evidence type="ECO:0000256" key="5">
    <source>
        <dbReference type="ARBA" id="ARBA00022777"/>
    </source>
</evidence>
<dbReference type="PANTHER" id="PTHR43711:SF1">
    <property type="entry name" value="HISTIDINE KINASE 1"/>
    <property type="match status" value="1"/>
</dbReference>
<dbReference type="RefSeq" id="WP_206714420.1">
    <property type="nucleotide sequence ID" value="NZ_CP071091.1"/>
</dbReference>
<evidence type="ECO:0000256" key="8">
    <source>
        <dbReference type="SAM" id="MobiDB-lite"/>
    </source>
</evidence>
<reference evidence="10 11" key="1">
    <citation type="submission" date="2021-02" db="EMBL/GenBank/DDBJ databases">
        <title>De Novo genome assembly of isolated myxobacteria.</title>
        <authorList>
            <person name="Stevens D.C."/>
        </authorList>
    </citation>
    <scope>NUCLEOTIDE SEQUENCE [LARGE SCALE GENOMIC DNA]</scope>
    <source>
        <strain evidence="10 11">SCHIC003</strain>
    </source>
</reference>
<dbReference type="InterPro" id="IPR003594">
    <property type="entry name" value="HATPase_dom"/>
</dbReference>
<accession>A0ABX7N1W4</accession>
<dbReference type="SUPFAM" id="SSF47384">
    <property type="entry name" value="Homodimeric domain of signal transducing histidine kinase"/>
    <property type="match status" value="1"/>
</dbReference>
<feature type="domain" description="Histidine kinase" evidence="9">
    <location>
        <begin position="253"/>
        <end position="480"/>
    </location>
</feature>
<dbReference type="InterPro" id="IPR005467">
    <property type="entry name" value="His_kinase_dom"/>
</dbReference>
<dbReference type="CDD" id="cd16922">
    <property type="entry name" value="HATPase_EvgS-ArcB-TorS-like"/>
    <property type="match status" value="1"/>
</dbReference>
<dbReference type="Pfam" id="PF10114">
    <property type="entry name" value="PocR"/>
    <property type="match status" value="1"/>
</dbReference>
<keyword evidence="5" id="KW-0418">Kinase</keyword>
<dbReference type="SUPFAM" id="SSF55874">
    <property type="entry name" value="ATPase domain of HSP90 chaperone/DNA topoisomerase II/histidine kinase"/>
    <property type="match status" value="1"/>
</dbReference>
<dbReference type="InterPro" id="IPR004358">
    <property type="entry name" value="Sig_transdc_His_kin-like_C"/>
</dbReference>
<keyword evidence="4" id="KW-0808">Transferase</keyword>
<dbReference type="InterPro" id="IPR036097">
    <property type="entry name" value="HisK_dim/P_sf"/>
</dbReference>
<dbReference type="PROSITE" id="PS50109">
    <property type="entry name" value="HIS_KIN"/>
    <property type="match status" value="1"/>
</dbReference>
<dbReference type="CDD" id="cd00082">
    <property type="entry name" value="HisKA"/>
    <property type="match status" value="1"/>
</dbReference>
<dbReference type="Gene3D" id="3.30.565.10">
    <property type="entry name" value="Histidine kinase-like ATPase, C-terminal domain"/>
    <property type="match status" value="1"/>
</dbReference>
<dbReference type="EMBL" id="CP071091">
    <property type="protein sequence ID" value="QSQ12702.1"/>
    <property type="molecule type" value="Genomic_DNA"/>
</dbReference>
<keyword evidence="7" id="KW-0175">Coiled coil</keyword>
<evidence type="ECO:0000313" key="11">
    <source>
        <dbReference type="Proteomes" id="UP000663090"/>
    </source>
</evidence>
<evidence type="ECO:0000256" key="7">
    <source>
        <dbReference type="SAM" id="Coils"/>
    </source>
</evidence>
<keyword evidence="6" id="KW-0902">Two-component regulatory system</keyword>
<protein>
    <recommendedName>
        <fullName evidence="2">histidine kinase</fullName>
        <ecNumber evidence="2">2.7.13.3</ecNumber>
    </recommendedName>
</protein>
<evidence type="ECO:0000256" key="3">
    <source>
        <dbReference type="ARBA" id="ARBA00022553"/>
    </source>
</evidence>
<gene>
    <name evidence="10" type="ORF">JY572_30770</name>
</gene>
<keyword evidence="11" id="KW-1185">Reference proteome</keyword>
<dbReference type="SMART" id="SM00388">
    <property type="entry name" value="HisKA"/>
    <property type="match status" value="1"/>
</dbReference>
<dbReference type="PANTHER" id="PTHR43711">
    <property type="entry name" value="TWO-COMPONENT HISTIDINE KINASE"/>
    <property type="match status" value="1"/>
</dbReference>
<evidence type="ECO:0000256" key="4">
    <source>
        <dbReference type="ARBA" id="ARBA00022679"/>
    </source>
</evidence>
<dbReference type="SMART" id="SM00387">
    <property type="entry name" value="HATPase_c"/>
    <property type="match status" value="1"/>
</dbReference>
<proteinExistence type="predicted"/>
<evidence type="ECO:0000313" key="10">
    <source>
        <dbReference type="EMBL" id="QSQ12702.1"/>
    </source>
</evidence>
<evidence type="ECO:0000256" key="6">
    <source>
        <dbReference type="ARBA" id="ARBA00023012"/>
    </source>
</evidence>
<feature type="coiled-coil region" evidence="7">
    <location>
        <begin position="216"/>
        <end position="246"/>
    </location>
</feature>
<dbReference type="EC" id="2.7.13.3" evidence="2"/>
<comment type="catalytic activity">
    <reaction evidence="1">
        <text>ATP + protein L-histidine = ADP + protein N-phospho-L-histidine.</text>
        <dbReference type="EC" id="2.7.13.3"/>
    </reaction>
</comment>
<keyword evidence="3" id="KW-0597">Phosphoprotein</keyword>
<name>A0ABX7N1W4_9BACT</name>
<sequence length="504" mass="54311">MSGGFQGNAPPEGAPSSRRESVLQRRLTLGEMLDVPSFAEVVKSFSELYRVGIKVLDTRGTKLADVKVGHGDFCAYVFSFPEGRSRCTATVSRVKDGPVTPGHGARLAQGDGAEEAGLIALPCFTGLRYLVMPVRWEGDLLGRVILGPFTPEELGDFPETLTDISGLELSRAQELVSKVRRAPERTAAQVLTHFGQVLAALVASGHRTHLTTQLHIEAMLETHRELESQNSRLAQVNTRLKELDRLKSTFLGTVSHELRTPLASIIGYSEMLAEGLAGALNPEQLLYVRTIVEKGESLLNLISSILDLSQIEAGRLRLAMGPVDLAGVIQTAVSSVMPQAQRKGVELEVRLPPLPRPRLAGDADKLRQVLVNLLANALKFTSSGGRVSVVMSEVGLQDMLGAPGYRVCVEDTGVGIREDQFERIFQSFYQVDGSSTREHGGAGLGLAIVKSLVEGHGGKVFVESEFGRGSRFTVVLPMQPPIPEHGVLTAPAPVPEPPAGPDRF</sequence>
<dbReference type="Gene3D" id="1.10.287.130">
    <property type="match status" value="1"/>
</dbReference>
<dbReference type="Pfam" id="PF00512">
    <property type="entry name" value="HisKA"/>
    <property type="match status" value="1"/>
</dbReference>
<dbReference type="InterPro" id="IPR003661">
    <property type="entry name" value="HisK_dim/P_dom"/>
</dbReference>
<dbReference type="InterPro" id="IPR050736">
    <property type="entry name" value="Sensor_HK_Regulatory"/>
</dbReference>
<organism evidence="10 11">
    <name type="scientific">Myxococcus landrumensis</name>
    <dbReference type="NCBI Taxonomy" id="2813577"/>
    <lineage>
        <taxon>Bacteria</taxon>
        <taxon>Pseudomonadati</taxon>
        <taxon>Myxococcota</taxon>
        <taxon>Myxococcia</taxon>
        <taxon>Myxococcales</taxon>
        <taxon>Cystobacterineae</taxon>
        <taxon>Myxococcaceae</taxon>
        <taxon>Myxococcus</taxon>
    </lineage>
</organism>
<dbReference type="PRINTS" id="PR00344">
    <property type="entry name" value="BCTRLSENSOR"/>
</dbReference>
<evidence type="ECO:0000259" key="9">
    <source>
        <dbReference type="PROSITE" id="PS50109"/>
    </source>
</evidence>
<dbReference type="InterPro" id="IPR036890">
    <property type="entry name" value="HATPase_C_sf"/>
</dbReference>
<dbReference type="Proteomes" id="UP000663090">
    <property type="component" value="Chromosome"/>
</dbReference>
<dbReference type="Pfam" id="PF02518">
    <property type="entry name" value="HATPase_c"/>
    <property type="match status" value="1"/>
</dbReference>